<dbReference type="GeneID" id="25288147"/>
<dbReference type="VEuPathDB" id="FungiDB:Z518_00076"/>
<sequence>MSGTPVPPAKLSVRERLRQRLKPGSRASSPTPAPVSTQASTQILASSGPPSARPPATNSPNASAVPSSSQQAAPNPSGHNVLDVALKRLSDNDRETPRKHIPPTSSDIDLALEQAVAAAKEKQRCCLENSWRIRLAGKEFILKKKADKIVRWLIRFKEVGDVAAAADPVHAGWHCGFHMSIGVVVRRSTVIQLPLV</sequence>
<gene>
    <name evidence="2" type="ORF">Z518_00076</name>
</gene>
<dbReference type="OrthoDB" id="7464126at2759"/>
<dbReference type="RefSeq" id="XP_013276134.1">
    <property type="nucleotide sequence ID" value="XM_013420680.1"/>
</dbReference>
<accession>A0A0D2HEJ3</accession>
<dbReference type="AlphaFoldDB" id="A0A0D2HEJ3"/>
<feature type="region of interest" description="Disordered" evidence="1">
    <location>
        <begin position="1"/>
        <end position="79"/>
    </location>
</feature>
<name>A0A0D2HEJ3_9EURO</name>
<dbReference type="EMBL" id="KN847475">
    <property type="protein sequence ID" value="KIX08998.1"/>
    <property type="molecule type" value="Genomic_DNA"/>
</dbReference>
<proteinExistence type="predicted"/>
<keyword evidence="3" id="KW-1185">Reference proteome</keyword>
<evidence type="ECO:0000256" key="1">
    <source>
        <dbReference type="SAM" id="MobiDB-lite"/>
    </source>
</evidence>
<dbReference type="HOGENOM" id="CLU_1390918_0_0_1"/>
<protein>
    <submittedName>
        <fullName evidence="2">Uncharacterized protein</fullName>
    </submittedName>
</protein>
<evidence type="ECO:0000313" key="2">
    <source>
        <dbReference type="EMBL" id="KIX08998.1"/>
    </source>
</evidence>
<dbReference type="STRING" id="1442369.A0A0D2HEJ3"/>
<dbReference type="Proteomes" id="UP000053617">
    <property type="component" value="Unassembled WGS sequence"/>
</dbReference>
<reference evidence="2 3" key="1">
    <citation type="submission" date="2015-01" db="EMBL/GenBank/DDBJ databases">
        <title>The Genome Sequence of Rhinocladiella mackenzie CBS 650.93.</title>
        <authorList>
            <consortium name="The Broad Institute Genomics Platform"/>
            <person name="Cuomo C."/>
            <person name="de Hoog S."/>
            <person name="Gorbushina A."/>
            <person name="Stielow B."/>
            <person name="Teixiera M."/>
            <person name="Abouelleil A."/>
            <person name="Chapman S.B."/>
            <person name="Priest M."/>
            <person name="Young S.K."/>
            <person name="Wortman J."/>
            <person name="Nusbaum C."/>
            <person name="Birren B."/>
        </authorList>
    </citation>
    <scope>NUCLEOTIDE SEQUENCE [LARGE SCALE GENOMIC DNA]</scope>
    <source>
        <strain evidence="2 3">CBS 650.93</strain>
    </source>
</reference>
<evidence type="ECO:0000313" key="3">
    <source>
        <dbReference type="Proteomes" id="UP000053617"/>
    </source>
</evidence>
<feature type="compositionally biased region" description="Low complexity" evidence="1">
    <location>
        <begin position="45"/>
        <end position="77"/>
    </location>
</feature>
<organism evidence="2 3">
    <name type="scientific">Rhinocladiella mackenziei CBS 650.93</name>
    <dbReference type="NCBI Taxonomy" id="1442369"/>
    <lineage>
        <taxon>Eukaryota</taxon>
        <taxon>Fungi</taxon>
        <taxon>Dikarya</taxon>
        <taxon>Ascomycota</taxon>
        <taxon>Pezizomycotina</taxon>
        <taxon>Eurotiomycetes</taxon>
        <taxon>Chaetothyriomycetidae</taxon>
        <taxon>Chaetothyriales</taxon>
        <taxon>Herpotrichiellaceae</taxon>
        <taxon>Rhinocladiella</taxon>
    </lineage>
</organism>
<feature type="compositionally biased region" description="Polar residues" evidence="1">
    <location>
        <begin position="26"/>
        <end position="44"/>
    </location>
</feature>